<sequence>MKMTKREHEIIEFLLEGKSNKYIAKQLGISRHTVRDHISTMLRKFNFSNRVDLALFALKKNLQE</sequence>
<reference evidence="5 6" key="1">
    <citation type="submission" date="2017-05" db="EMBL/GenBank/DDBJ databases">
        <title>Whole genome sequence of Pseudomonas putida isolate 1312 commercialized as a biostimulant.</title>
        <authorList>
            <person name="Crovadore J."/>
            <person name="Blanc P."/>
            <person name="Chablais R."/>
            <person name="Cochard B."/>
            <person name="Grizard D."/>
            <person name="Lefort F."/>
        </authorList>
    </citation>
    <scope>NUCLEOTIDE SEQUENCE [LARGE SCALE GENOMIC DNA]</scope>
    <source>
        <strain evidence="5 6">1312</strain>
    </source>
</reference>
<evidence type="ECO:0000313" key="6">
    <source>
        <dbReference type="Proteomes" id="UP000196082"/>
    </source>
</evidence>
<dbReference type="CDD" id="cd06170">
    <property type="entry name" value="LuxR_C_like"/>
    <property type="match status" value="1"/>
</dbReference>
<name>A0A1Y3LRT7_PSEPU</name>
<dbReference type="Gene3D" id="1.10.10.10">
    <property type="entry name" value="Winged helix-like DNA-binding domain superfamily/Winged helix DNA-binding domain"/>
    <property type="match status" value="1"/>
</dbReference>
<keyword evidence="3" id="KW-0804">Transcription</keyword>
<dbReference type="InterPro" id="IPR036388">
    <property type="entry name" value="WH-like_DNA-bd_sf"/>
</dbReference>
<dbReference type="PROSITE" id="PS50043">
    <property type="entry name" value="HTH_LUXR_2"/>
    <property type="match status" value="1"/>
</dbReference>
<feature type="domain" description="HTH luxR-type" evidence="4">
    <location>
        <begin position="1"/>
        <end position="61"/>
    </location>
</feature>
<keyword evidence="2" id="KW-0238">DNA-binding</keyword>
<dbReference type="EMBL" id="NFSB01000053">
    <property type="protein sequence ID" value="OUM37763.1"/>
    <property type="molecule type" value="Genomic_DNA"/>
</dbReference>
<dbReference type="GO" id="GO:0003677">
    <property type="term" value="F:DNA binding"/>
    <property type="evidence" value="ECO:0007669"/>
    <property type="project" value="UniProtKB-KW"/>
</dbReference>
<dbReference type="PRINTS" id="PR00038">
    <property type="entry name" value="HTHLUXR"/>
</dbReference>
<protein>
    <recommendedName>
        <fullName evidence="4">HTH luxR-type domain-containing protein</fullName>
    </recommendedName>
</protein>
<dbReference type="AlphaFoldDB" id="A0A1Y3LRT7"/>
<comment type="caution">
    <text evidence="5">The sequence shown here is derived from an EMBL/GenBank/DDBJ whole genome shotgun (WGS) entry which is preliminary data.</text>
</comment>
<accession>A0A1Y3LRT7</accession>
<keyword evidence="1" id="KW-0805">Transcription regulation</keyword>
<dbReference type="InterPro" id="IPR016032">
    <property type="entry name" value="Sig_transdc_resp-reg_C-effctor"/>
</dbReference>
<dbReference type="Proteomes" id="UP000196082">
    <property type="component" value="Unassembled WGS sequence"/>
</dbReference>
<evidence type="ECO:0000313" key="5">
    <source>
        <dbReference type="EMBL" id="OUM37763.1"/>
    </source>
</evidence>
<evidence type="ECO:0000256" key="3">
    <source>
        <dbReference type="ARBA" id="ARBA00023163"/>
    </source>
</evidence>
<dbReference type="InterPro" id="IPR000792">
    <property type="entry name" value="Tscrpt_reg_LuxR_C"/>
</dbReference>
<proteinExistence type="predicted"/>
<gene>
    <name evidence="5" type="ORF">B8W72_03510</name>
</gene>
<dbReference type="Pfam" id="PF00196">
    <property type="entry name" value="GerE"/>
    <property type="match status" value="1"/>
</dbReference>
<organism evidence="5 6">
    <name type="scientific">Pseudomonas putida</name>
    <name type="common">Arthrobacter siderocapsulatus</name>
    <dbReference type="NCBI Taxonomy" id="303"/>
    <lineage>
        <taxon>Bacteria</taxon>
        <taxon>Pseudomonadati</taxon>
        <taxon>Pseudomonadota</taxon>
        <taxon>Gammaproteobacteria</taxon>
        <taxon>Pseudomonadales</taxon>
        <taxon>Pseudomonadaceae</taxon>
        <taxon>Pseudomonas</taxon>
    </lineage>
</organism>
<dbReference type="PANTHER" id="PTHR44688">
    <property type="entry name" value="DNA-BINDING TRANSCRIPTIONAL ACTIVATOR DEVR_DOSR"/>
    <property type="match status" value="1"/>
</dbReference>
<evidence type="ECO:0000259" key="4">
    <source>
        <dbReference type="PROSITE" id="PS50043"/>
    </source>
</evidence>
<evidence type="ECO:0000256" key="1">
    <source>
        <dbReference type="ARBA" id="ARBA00023015"/>
    </source>
</evidence>
<evidence type="ECO:0000256" key="2">
    <source>
        <dbReference type="ARBA" id="ARBA00023125"/>
    </source>
</evidence>
<dbReference type="GO" id="GO:0006355">
    <property type="term" value="P:regulation of DNA-templated transcription"/>
    <property type="evidence" value="ECO:0007669"/>
    <property type="project" value="InterPro"/>
</dbReference>
<dbReference type="PANTHER" id="PTHR44688:SF16">
    <property type="entry name" value="DNA-BINDING TRANSCRIPTIONAL ACTIVATOR DEVR_DOSR"/>
    <property type="match status" value="1"/>
</dbReference>
<dbReference type="RefSeq" id="WP_086974658.1">
    <property type="nucleotide sequence ID" value="NZ_NFSB01000053.1"/>
</dbReference>
<dbReference type="SMART" id="SM00421">
    <property type="entry name" value="HTH_LUXR"/>
    <property type="match status" value="1"/>
</dbReference>
<dbReference type="SUPFAM" id="SSF46894">
    <property type="entry name" value="C-terminal effector domain of the bipartite response regulators"/>
    <property type="match status" value="1"/>
</dbReference>